<comment type="cofactor">
    <cofactor evidence="1">
        <name>pyridoxal 5'-phosphate</name>
        <dbReference type="ChEBI" id="CHEBI:597326"/>
    </cofactor>
</comment>
<dbReference type="InterPro" id="IPR015424">
    <property type="entry name" value="PyrdxlP-dep_Trfase"/>
</dbReference>
<dbReference type="InterPro" id="IPR006205">
    <property type="entry name" value="Mev_gal_kin"/>
</dbReference>
<evidence type="ECO:0000256" key="8">
    <source>
        <dbReference type="ARBA" id="ARBA00022516"/>
    </source>
</evidence>
<evidence type="ECO:0000256" key="31">
    <source>
        <dbReference type="SAM" id="MobiDB-lite"/>
    </source>
</evidence>
<evidence type="ECO:0000256" key="2">
    <source>
        <dbReference type="ARBA" id="ARBA00004496"/>
    </source>
</evidence>
<keyword evidence="8" id="KW-0444">Lipid biosynthesis</keyword>
<evidence type="ECO:0000256" key="14">
    <source>
        <dbReference type="ARBA" id="ARBA00022840"/>
    </source>
</evidence>
<evidence type="ECO:0000256" key="12">
    <source>
        <dbReference type="ARBA" id="ARBA00022741"/>
    </source>
</evidence>
<dbReference type="InterPro" id="IPR006203">
    <property type="entry name" value="GHMP_knse_ATP-bd_CS"/>
</dbReference>
<evidence type="ECO:0000256" key="16">
    <source>
        <dbReference type="ARBA" id="ARBA00022898"/>
    </source>
</evidence>
<dbReference type="Gene3D" id="3.90.1150.10">
    <property type="entry name" value="Aspartate Aminotransferase, domain 1"/>
    <property type="match status" value="1"/>
</dbReference>
<dbReference type="AlphaFoldDB" id="A0A427YI01"/>
<dbReference type="GO" id="GO:0019287">
    <property type="term" value="P:isopentenyl diphosphate biosynthetic process, mevalonate pathway"/>
    <property type="evidence" value="ECO:0007669"/>
    <property type="project" value="UniProtKB-UniPathway"/>
</dbReference>
<name>A0A427YI01_9TREE</name>
<evidence type="ECO:0000256" key="20">
    <source>
        <dbReference type="ARBA" id="ARBA00023166"/>
    </source>
</evidence>
<evidence type="ECO:0000256" key="19">
    <source>
        <dbReference type="ARBA" id="ARBA00023098"/>
    </source>
</evidence>
<evidence type="ECO:0000256" key="21">
    <source>
        <dbReference type="ARBA" id="ARBA00023167"/>
    </source>
</evidence>
<dbReference type="InterPro" id="IPR054542">
    <property type="entry name" value="Cys_met_metab_PP"/>
</dbReference>
<evidence type="ECO:0000256" key="28">
    <source>
        <dbReference type="ARBA" id="ARBA00047517"/>
    </source>
</evidence>
<dbReference type="SUPFAM" id="SSF55060">
    <property type="entry name" value="GHMP Kinase, C-terminal domain"/>
    <property type="match status" value="1"/>
</dbReference>
<feature type="region of interest" description="Disordered" evidence="31">
    <location>
        <begin position="884"/>
        <end position="903"/>
    </location>
</feature>
<comment type="caution">
    <text evidence="32">The sequence shown here is derived from an EMBL/GenBank/DDBJ whole genome shotgun (WGS) entry which is preliminary data.</text>
</comment>
<dbReference type="PROSITE" id="PS00627">
    <property type="entry name" value="GHMP_KINASES_ATP"/>
    <property type="match status" value="1"/>
</dbReference>
<gene>
    <name evidence="32" type="primary">STR3</name>
    <name evidence="32" type="ORF">EHS25_001312</name>
</gene>
<reference evidence="32 33" key="1">
    <citation type="submission" date="2018-11" db="EMBL/GenBank/DDBJ databases">
        <title>Genome sequence of Saitozyma podzolica DSM 27192.</title>
        <authorList>
            <person name="Aliyu H."/>
            <person name="Gorte O."/>
            <person name="Ochsenreither K."/>
        </authorList>
    </citation>
    <scope>NUCLEOTIDE SEQUENCE [LARGE SCALE GENOMIC DNA]</scope>
    <source>
        <strain evidence="32 33">DSM 27192</strain>
    </source>
</reference>
<organism evidence="32 33">
    <name type="scientific">Saitozyma podzolica</name>
    <dbReference type="NCBI Taxonomy" id="1890683"/>
    <lineage>
        <taxon>Eukaryota</taxon>
        <taxon>Fungi</taxon>
        <taxon>Dikarya</taxon>
        <taxon>Basidiomycota</taxon>
        <taxon>Agaricomycotina</taxon>
        <taxon>Tremellomycetes</taxon>
        <taxon>Tremellales</taxon>
        <taxon>Trimorphomycetaceae</taxon>
        <taxon>Saitozyma</taxon>
    </lineage>
</organism>
<evidence type="ECO:0000256" key="22">
    <source>
        <dbReference type="ARBA" id="ARBA00023221"/>
    </source>
</evidence>
<comment type="similarity">
    <text evidence="3">Belongs to the GHMP kinase family. Mevalonate kinase subfamily.</text>
</comment>
<dbReference type="InterPro" id="IPR014721">
    <property type="entry name" value="Ribsml_uS5_D2-typ_fold_subgr"/>
</dbReference>
<dbReference type="GO" id="GO:0071266">
    <property type="term" value="P:'de novo' L-methionine biosynthetic process"/>
    <property type="evidence" value="ECO:0007669"/>
    <property type="project" value="InterPro"/>
</dbReference>
<dbReference type="GO" id="GO:0046872">
    <property type="term" value="F:metal ion binding"/>
    <property type="evidence" value="ECO:0007669"/>
    <property type="project" value="UniProtKB-KW"/>
</dbReference>
<evidence type="ECO:0000313" key="32">
    <source>
        <dbReference type="EMBL" id="RSH90707.1"/>
    </source>
</evidence>
<evidence type="ECO:0000256" key="6">
    <source>
        <dbReference type="ARBA" id="ARBA00012224"/>
    </source>
</evidence>
<accession>A0A427YI01</accession>
<comment type="subcellular location">
    <subcellularLocation>
        <location evidence="2">Cytoplasm</location>
    </subcellularLocation>
</comment>
<sequence>MTASSTDPPSPSDSSLATSIFSLPPKSSSSSVEAQRAARAARWRFSTICAAVDTKDQHGASSTPIYQTATFKGMDGQYDYTRSGNPTRESHLARLYGAHQAFALSTGMTCLDTILRLVKPGETVLAGDDLYGGTNRLLTYLGTHGGVDVRHVDTTRVEELLPHLGSDNNVKMVLLESPTNPLLKIADIAHISSVVKAAAPSALIVVDNTMMSPYLQRPLDLGADIVYDSATKYLSGHHDLMAGIIAVKDPEITKSIAFVINAVGSGLAPFDSFLLLRGIKTMSIRMDRQQATANLVAAYLDELGFLVHYPGLKRHPKRDIHWKQATGAGAVLSFVTDDKALSERIVGGTRLWGISVSFGAVNSLISMPCLMSHASISAAVRAARGLPENLIRLCVGIEDPRDLIDDLEHALISSGAIEPNLSHPTMSVRRTEELYDADPNAWILERARAFRRPGDSAMERLVAGVKRGLGISKERRTIDGDIVVSAPGKVILFGEHAVVHGVTAVATSVNLRCFAVLSPRSDDTVALEVPNLDFEAEWDISRLPWGLLPVGSDGAKREADKELDPPLLTAIEGLVPEAGKTGVGAAVAFLYLYMVMAGSQANAVSATFTASSNLPIGAGLGSSAAYSTCVASALLIAHKHLSLPSQPGTPVSTAAHDDSGPHFSPRDTDLVDGWAFLAEKVLHGNPSGIDNAVSVRGGAVAFTRSVGGRKGGLEGLHGFSSIRLLLTNTLVPRDTKSLVAGVAAKRLAEPSVVDPVLDSIQAISDEAKGLLGGTTHVDRSHLVSHLESLIRDNHGHLVTLGVSHPSLEMIVAATAAEPFGLATKLTGAGGGGCAVTLIPDAFPESSLQSLLEALRNDGFEPHLTTLGGPGLGVLASSANSPGYTDAVPTPGGGEGCSCPNELG</sequence>
<dbReference type="EC" id="4.4.1.13" evidence="6"/>
<evidence type="ECO:0000256" key="1">
    <source>
        <dbReference type="ARBA" id="ARBA00001933"/>
    </source>
</evidence>
<dbReference type="GO" id="GO:0005524">
    <property type="term" value="F:ATP binding"/>
    <property type="evidence" value="ECO:0007669"/>
    <property type="project" value="UniProtKB-KW"/>
</dbReference>
<dbReference type="Pfam" id="PF01053">
    <property type="entry name" value="Cys_Met_Meta_PP"/>
    <property type="match status" value="1"/>
</dbReference>
<evidence type="ECO:0000256" key="26">
    <source>
        <dbReference type="ARBA" id="ARBA00046315"/>
    </source>
</evidence>
<dbReference type="PRINTS" id="PR00959">
    <property type="entry name" value="MEVGALKINASE"/>
</dbReference>
<dbReference type="InterPro" id="IPR015421">
    <property type="entry name" value="PyrdxlP-dep_Trfase_major"/>
</dbReference>
<dbReference type="EC" id="2.7.1.36" evidence="5"/>
<dbReference type="UniPathway" id="UPA00057">
    <property type="reaction ID" value="UER00098"/>
</dbReference>
<proteinExistence type="inferred from homology"/>
<feature type="compositionally biased region" description="Low complexity" evidence="31">
    <location>
        <begin position="1"/>
        <end position="19"/>
    </location>
</feature>
<comment type="catalytic activity">
    <reaction evidence="29">
        <text>an S-substituted L-cysteine + H2O = a thiol + pyruvate + NH4(+)</text>
        <dbReference type="Rhea" id="RHEA:18121"/>
        <dbReference type="ChEBI" id="CHEBI:15361"/>
        <dbReference type="ChEBI" id="CHEBI:15377"/>
        <dbReference type="ChEBI" id="CHEBI:28938"/>
        <dbReference type="ChEBI" id="CHEBI:29256"/>
        <dbReference type="ChEBI" id="CHEBI:58717"/>
        <dbReference type="EC" id="4.4.1.13"/>
    </reaction>
</comment>
<keyword evidence="21" id="KW-0486">Methionine biosynthesis</keyword>
<evidence type="ECO:0000256" key="4">
    <source>
        <dbReference type="ARBA" id="ARBA00009077"/>
    </source>
</evidence>
<dbReference type="InterPro" id="IPR006238">
    <property type="entry name" value="Cys_b_lyase_euk"/>
</dbReference>
<evidence type="ECO:0000256" key="18">
    <source>
        <dbReference type="ARBA" id="ARBA00023011"/>
    </source>
</evidence>
<dbReference type="GO" id="GO:0030170">
    <property type="term" value="F:pyridoxal phosphate binding"/>
    <property type="evidence" value="ECO:0007669"/>
    <property type="project" value="InterPro"/>
</dbReference>
<keyword evidence="11" id="KW-0479">Metal-binding</keyword>
<keyword evidence="9" id="KW-0028">Amino-acid biosynthesis</keyword>
<dbReference type="GO" id="GO:0005737">
    <property type="term" value="C:cytoplasm"/>
    <property type="evidence" value="ECO:0007669"/>
    <property type="project" value="UniProtKB-SubCell"/>
</dbReference>
<dbReference type="SUPFAM" id="SSF53383">
    <property type="entry name" value="PLP-dependent transferases"/>
    <property type="match status" value="1"/>
</dbReference>
<dbReference type="PANTHER" id="PTHR11808">
    <property type="entry name" value="TRANS-SULFURATION ENZYME FAMILY MEMBER"/>
    <property type="match status" value="1"/>
</dbReference>
<evidence type="ECO:0000256" key="29">
    <source>
        <dbReference type="ARBA" id="ARBA00047625"/>
    </source>
</evidence>
<dbReference type="InterPro" id="IPR015422">
    <property type="entry name" value="PyrdxlP-dep_Trfase_small"/>
</dbReference>
<keyword evidence="20" id="KW-1207">Sterol metabolism</keyword>
<comment type="catalytic activity">
    <reaction evidence="28">
        <text>L,L-cystathionine + H2O = L-homocysteine + pyruvate + NH4(+)</text>
        <dbReference type="Rhea" id="RHEA:13965"/>
        <dbReference type="ChEBI" id="CHEBI:15361"/>
        <dbReference type="ChEBI" id="CHEBI:15377"/>
        <dbReference type="ChEBI" id="CHEBI:28938"/>
        <dbReference type="ChEBI" id="CHEBI:58161"/>
        <dbReference type="ChEBI" id="CHEBI:58199"/>
    </reaction>
</comment>
<keyword evidence="15" id="KW-0460">Magnesium</keyword>
<keyword evidence="12" id="KW-0547">Nucleotide-binding</keyword>
<comment type="similarity">
    <text evidence="4">Belongs to the trans-sulfuration enzymes family.</text>
</comment>
<dbReference type="CDD" id="cd00614">
    <property type="entry name" value="CGS_like"/>
    <property type="match status" value="1"/>
</dbReference>
<dbReference type="Gene3D" id="3.30.70.890">
    <property type="entry name" value="GHMP kinase, C-terminal domain"/>
    <property type="match status" value="1"/>
</dbReference>
<comment type="catalytic activity">
    <reaction evidence="24">
        <text>(R)-mevalonate + ATP = (R)-5-phosphomevalonate + ADP + H(+)</text>
        <dbReference type="Rhea" id="RHEA:17065"/>
        <dbReference type="ChEBI" id="CHEBI:15378"/>
        <dbReference type="ChEBI" id="CHEBI:30616"/>
        <dbReference type="ChEBI" id="CHEBI:36464"/>
        <dbReference type="ChEBI" id="CHEBI:58146"/>
        <dbReference type="ChEBI" id="CHEBI:456216"/>
        <dbReference type="EC" id="2.7.1.36"/>
    </reaction>
    <physiologicalReaction direction="left-to-right" evidence="24">
        <dbReference type="Rhea" id="RHEA:17066"/>
    </physiologicalReaction>
</comment>
<keyword evidence="7" id="KW-0963">Cytoplasm</keyword>
<evidence type="ECO:0000256" key="13">
    <source>
        <dbReference type="ARBA" id="ARBA00022777"/>
    </source>
</evidence>
<dbReference type="PANTHER" id="PTHR11808:SF50">
    <property type="entry name" value="CYSTATHIONINE BETA-LYASE"/>
    <property type="match status" value="1"/>
</dbReference>
<evidence type="ECO:0000313" key="33">
    <source>
        <dbReference type="Proteomes" id="UP000279259"/>
    </source>
</evidence>
<keyword evidence="23 32" id="KW-0456">Lyase</keyword>
<comment type="pathway">
    <text evidence="25">Isoprenoid biosynthesis; isopentenyl diphosphate biosynthesis via mevalonate pathway; isopentenyl diphosphate from (R)-mevalonate: step 1/3.</text>
</comment>
<evidence type="ECO:0000256" key="5">
    <source>
        <dbReference type="ARBA" id="ARBA00012103"/>
    </source>
</evidence>
<dbReference type="SUPFAM" id="SSF54211">
    <property type="entry name" value="Ribosomal protein S5 domain 2-like"/>
    <property type="match status" value="1"/>
</dbReference>
<dbReference type="GO" id="GO:0047804">
    <property type="term" value="F:cysteine-S-conjugate beta-lyase activity"/>
    <property type="evidence" value="ECO:0007669"/>
    <property type="project" value="UniProtKB-EC"/>
</dbReference>
<keyword evidence="14" id="KW-0067">ATP-binding</keyword>
<evidence type="ECO:0000256" key="11">
    <source>
        <dbReference type="ARBA" id="ARBA00022723"/>
    </source>
</evidence>
<keyword evidence="17" id="KW-0752">Steroid biosynthesis</keyword>
<dbReference type="PROSITE" id="PS00868">
    <property type="entry name" value="CYS_MET_METAB_PP"/>
    <property type="match status" value="1"/>
</dbReference>
<comment type="pathway">
    <text evidence="26">Amino-acid biosynthesis; L-methionine biosynthesis via de novo pathway; L-homocysteine from L-cystathionine: step 1/1.</text>
</comment>
<dbReference type="GO" id="GO:0016126">
    <property type="term" value="P:sterol biosynthetic process"/>
    <property type="evidence" value="ECO:0007669"/>
    <property type="project" value="UniProtKB-KW"/>
</dbReference>
<evidence type="ECO:0000256" key="15">
    <source>
        <dbReference type="ARBA" id="ARBA00022842"/>
    </source>
</evidence>
<keyword evidence="16" id="KW-0663">Pyridoxal phosphate</keyword>
<dbReference type="InterPro" id="IPR020568">
    <property type="entry name" value="Ribosomal_Su5_D2-typ_SF"/>
</dbReference>
<dbReference type="FunFam" id="3.40.640.10:FF:000009">
    <property type="entry name" value="Cystathionine gamma-synthase homolog"/>
    <property type="match status" value="1"/>
</dbReference>
<dbReference type="NCBIfam" id="TIGR01329">
    <property type="entry name" value="cysta_beta_ly_E"/>
    <property type="match status" value="1"/>
</dbReference>
<keyword evidence="33" id="KW-1185">Reference proteome</keyword>
<dbReference type="NCBIfam" id="TIGR00549">
    <property type="entry name" value="mevalon_kin"/>
    <property type="match status" value="1"/>
</dbReference>
<dbReference type="EMBL" id="RSCD01000010">
    <property type="protein sequence ID" value="RSH90707.1"/>
    <property type="molecule type" value="Genomic_DNA"/>
</dbReference>
<dbReference type="STRING" id="1890683.A0A427YI01"/>
<protein>
    <recommendedName>
        <fullName evidence="30">Cystathionine beta-lyase</fullName>
        <ecNumber evidence="5">2.7.1.36</ecNumber>
        <ecNumber evidence="6">4.4.1.13</ecNumber>
    </recommendedName>
    <alternativeName>
        <fullName evidence="27">Cysteine-S-conjugate beta-lyase</fullName>
    </alternativeName>
</protein>
<evidence type="ECO:0000256" key="9">
    <source>
        <dbReference type="ARBA" id="ARBA00022605"/>
    </source>
</evidence>
<evidence type="ECO:0000256" key="17">
    <source>
        <dbReference type="ARBA" id="ARBA00022955"/>
    </source>
</evidence>
<evidence type="ECO:0000256" key="30">
    <source>
        <dbReference type="ARBA" id="ARBA00072331"/>
    </source>
</evidence>
<evidence type="ECO:0000256" key="7">
    <source>
        <dbReference type="ARBA" id="ARBA00022490"/>
    </source>
</evidence>
<dbReference type="InterPro" id="IPR000277">
    <property type="entry name" value="Cys/Met-Metab_PyrdxlP-dep_enz"/>
</dbReference>
<keyword evidence="19" id="KW-0443">Lipid metabolism</keyword>
<evidence type="ECO:0000256" key="27">
    <source>
        <dbReference type="ARBA" id="ARBA00047213"/>
    </source>
</evidence>
<evidence type="ECO:0000256" key="10">
    <source>
        <dbReference type="ARBA" id="ARBA00022679"/>
    </source>
</evidence>
<dbReference type="GO" id="GO:0019346">
    <property type="term" value="P:transsulfuration"/>
    <property type="evidence" value="ECO:0007669"/>
    <property type="project" value="InterPro"/>
</dbReference>
<dbReference type="OrthoDB" id="2545919at2759"/>
<keyword evidence="22" id="KW-0753">Steroid metabolism</keyword>
<keyword evidence="18" id="KW-0756">Sterol biosynthesis</keyword>
<dbReference type="Gene3D" id="3.30.230.10">
    <property type="match status" value="1"/>
</dbReference>
<dbReference type="Gene3D" id="3.40.640.10">
    <property type="entry name" value="Type I PLP-dependent aspartate aminotransferase-like (Major domain)"/>
    <property type="match status" value="1"/>
</dbReference>
<keyword evidence="10" id="KW-0808">Transferase</keyword>
<evidence type="ECO:0000256" key="25">
    <source>
        <dbReference type="ARBA" id="ARBA00029438"/>
    </source>
</evidence>
<keyword evidence="13" id="KW-0418">Kinase</keyword>
<dbReference type="InterPro" id="IPR036554">
    <property type="entry name" value="GHMP_kinase_C_sf"/>
</dbReference>
<evidence type="ECO:0000256" key="24">
    <source>
        <dbReference type="ARBA" id="ARBA00029310"/>
    </source>
</evidence>
<dbReference type="Proteomes" id="UP000279259">
    <property type="component" value="Unassembled WGS sequence"/>
</dbReference>
<dbReference type="FunFam" id="3.90.1150.10:FF:000013">
    <property type="entry name" value="Cystathionine beta-lyase"/>
    <property type="match status" value="1"/>
</dbReference>
<feature type="region of interest" description="Disordered" evidence="31">
    <location>
        <begin position="1"/>
        <end position="33"/>
    </location>
</feature>
<evidence type="ECO:0000256" key="3">
    <source>
        <dbReference type="ARBA" id="ARBA00006495"/>
    </source>
</evidence>
<evidence type="ECO:0000256" key="23">
    <source>
        <dbReference type="ARBA" id="ARBA00023239"/>
    </source>
</evidence>
<dbReference type="GO" id="GO:0004496">
    <property type="term" value="F:mevalonate kinase activity"/>
    <property type="evidence" value="ECO:0007669"/>
    <property type="project" value="UniProtKB-EC"/>
</dbReference>
<dbReference type="FunFam" id="3.30.70.890:FF:000003">
    <property type="entry name" value="Mevalonate kinase"/>
    <property type="match status" value="1"/>
</dbReference>